<proteinExistence type="predicted"/>
<reference evidence="2 3" key="1">
    <citation type="submission" date="2015-04" db="EMBL/GenBank/DDBJ databases">
        <title>Complete genome sequence of Schizopora paradoxa KUC8140, a cosmopolitan wood degrader in East Asia.</title>
        <authorList>
            <consortium name="DOE Joint Genome Institute"/>
            <person name="Min B."/>
            <person name="Park H."/>
            <person name="Jang Y."/>
            <person name="Kim J.-J."/>
            <person name="Kim K.H."/>
            <person name="Pangilinan J."/>
            <person name="Lipzen A."/>
            <person name="Riley R."/>
            <person name="Grigoriev I.V."/>
            <person name="Spatafora J.W."/>
            <person name="Choi I.-G."/>
        </authorList>
    </citation>
    <scope>NUCLEOTIDE SEQUENCE [LARGE SCALE GENOMIC DNA]</scope>
    <source>
        <strain evidence="2 3">KUC8140</strain>
    </source>
</reference>
<dbReference type="InterPro" id="IPR008914">
    <property type="entry name" value="PEBP"/>
</dbReference>
<dbReference type="InterPro" id="IPR035810">
    <property type="entry name" value="PEBP_euk"/>
</dbReference>
<feature type="region of interest" description="Disordered" evidence="1">
    <location>
        <begin position="23"/>
        <end position="94"/>
    </location>
</feature>
<evidence type="ECO:0000313" key="3">
    <source>
        <dbReference type="Proteomes" id="UP000053477"/>
    </source>
</evidence>
<dbReference type="InParanoid" id="A0A0H2SA12"/>
<dbReference type="Gene3D" id="3.90.280.10">
    <property type="entry name" value="PEBP-like"/>
    <property type="match status" value="1"/>
</dbReference>
<dbReference type="PANTHER" id="PTHR11362:SF82">
    <property type="entry name" value="PHOSPHATIDYLETHANOLAMINE-BINDING PROTEIN 4"/>
    <property type="match status" value="1"/>
</dbReference>
<dbReference type="CDD" id="cd00866">
    <property type="entry name" value="PEBP_euk"/>
    <property type="match status" value="1"/>
</dbReference>
<dbReference type="InterPro" id="IPR036610">
    <property type="entry name" value="PEBP-like_sf"/>
</dbReference>
<feature type="compositionally biased region" description="Basic residues" evidence="1">
    <location>
        <begin position="73"/>
        <end position="84"/>
    </location>
</feature>
<dbReference type="Pfam" id="PF01161">
    <property type="entry name" value="PBP"/>
    <property type="match status" value="1"/>
</dbReference>
<name>A0A0H2SA12_9AGAM</name>
<sequence>MLGIQRACRRHVFPILSRRNATLQTSAEGSSQIPPSLLSTTSSATVPPENARSSTDLPTKSDEPSESSSAPKPRSKAIVPRRRPNISLENPRKWNPPVKKGLLPAYDEAMKLIEHDSKTLKKEATELRKRLEALSGGASGENVQDREAEVESIRKKLSILDIQAYINLPSVRWKAANGMADMTKPVYRQLVEQKWRTRGDLDLLMERIHQMNVIPDLLPTFHPSLDLRITFPEPPPQSTYLRTRVKRRHTAVEPGSYLLPEQTRRAPRLYTSVFHTETRLYTLAMIDPDVPDPENSSFTTYLHWLAPNIPLSATSKSPLVLAPPLTYYVPPHPQKGSPYHRYCLFLLPQPDAAQSMKIPVIKDDARRGFNLRKFCENHGYDVSAGGGAHMWREVWNDTVSDIYTDTLKLPEPVFAYPPVQDRYGEVKKQSKYSK</sequence>
<gene>
    <name evidence="2" type="ORF">SCHPADRAFT_863520</name>
</gene>
<dbReference type="PANTHER" id="PTHR11362">
    <property type="entry name" value="PHOSPHATIDYLETHANOLAMINE-BINDING PROTEIN"/>
    <property type="match status" value="1"/>
</dbReference>
<evidence type="ECO:0000313" key="2">
    <source>
        <dbReference type="EMBL" id="KLO20704.1"/>
    </source>
</evidence>
<accession>A0A0H2SA12</accession>
<dbReference type="Gene3D" id="1.20.58.1180">
    <property type="match status" value="1"/>
</dbReference>
<evidence type="ECO:0000256" key="1">
    <source>
        <dbReference type="SAM" id="MobiDB-lite"/>
    </source>
</evidence>
<feature type="compositionally biased region" description="Low complexity" evidence="1">
    <location>
        <begin position="30"/>
        <end position="43"/>
    </location>
</feature>
<dbReference type="OrthoDB" id="2153661at2759"/>
<protein>
    <submittedName>
        <fullName evidence="2">PEBP-like protein</fullName>
    </submittedName>
</protein>
<dbReference type="FunCoup" id="A0A0H2SA12">
    <property type="interactions" value="11"/>
</dbReference>
<dbReference type="SUPFAM" id="SSF49777">
    <property type="entry name" value="PEBP-like"/>
    <property type="match status" value="1"/>
</dbReference>
<dbReference type="AlphaFoldDB" id="A0A0H2SA12"/>
<dbReference type="STRING" id="27342.A0A0H2SA12"/>
<keyword evidence="3" id="KW-1185">Reference proteome</keyword>
<organism evidence="2 3">
    <name type="scientific">Schizopora paradoxa</name>
    <dbReference type="NCBI Taxonomy" id="27342"/>
    <lineage>
        <taxon>Eukaryota</taxon>
        <taxon>Fungi</taxon>
        <taxon>Dikarya</taxon>
        <taxon>Basidiomycota</taxon>
        <taxon>Agaricomycotina</taxon>
        <taxon>Agaricomycetes</taxon>
        <taxon>Hymenochaetales</taxon>
        <taxon>Schizoporaceae</taxon>
        <taxon>Schizopora</taxon>
    </lineage>
</organism>
<dbReference type="EMBL" id="KQ085882">
    <property type="protein sequence ID" value="KLO20704.1"/>
    <property type="molecule type" value="Genomic_DNA"/>
</dbReference>
<dbReference type="Proteomes" id="UP000053477">
    <property type="component" value="Unassembled WGS sequence"/>
</dbReference>